<dbReference type="PANTHER" id="PTHR21261:SF5">
    <property type="entry name" value="BEATEN PATH VA, ISOFORM A-RELATED"/>
    <property type="match status" value="1"/>
</dbReference>
<gene>
    <name evidence="2" type="primary">CSON003441</name>
</gene>
<proteinExistence type="predicted"/>
<dbReference type="VEuPathDB" id="VectorBase:CSON003441"/>
<protein>
    <submittedName>
        <fullName evidence="2">CSON003441 protein</fullName>
    </submittedName>
</protein>
<accession>A0A336MLS9</accession>
<dbReference type="PANTHER" id="PTHR21261">
    <property type="entry name" value="BEAT PROTEIN"/>
    <property type="match status" value="1"/>
</dbReference>
<dbReference type="FunFam" id="2.60.40.10:FF:000437">
    <property type="entry name" value="Beat-IIIc, isoform A"/>
    <property type="match status" value="1"/>
</dbReference>
<dbReference type="OMA" id="IPAHDYI"/>
<dbReference type="InterPro" id="IPR036179">
    <property type="entry name" value="Ig-like_dom_sf"/>
</dbReference>
<dbReference type="InterPro" id="IPR013783">
    <property type="entry name" value="Ig-like_fold"/>
</dbReference>
<name>A0A336MLS9_CULSO</name>
<reference evidence="2" key="1">
    <citation type="submission" date="2018-07" db="EMBL/GenBank/DDBJ databases">
        <authorList>
            <person name="Quirk P.G."/>
            <person name="Krulwich T.A."/>
        </authorList>
    </citation>
    <scope>NUCLEOTIDE SEQUENCE</scope>
</reference>
<organism evidence="2">
    <name type="scientific">Culicoides sonorensis</name>
    <name type="common">Biting midge</name>
    <dbReference type="NCBI Taxonomy" id="179676"/>
    <lineage>
        <taxon>Eukaryota</taxon>
        <taxon>Metazoa</taxon>
        <taxon>Ecdysozoa</taxon>
        <taxon>Arthropoda</taxon>
        <taxon>Hexapoda</taxon>
        <taxon>Insecta</taxon>
        <taxon>Pterygota</taxon>
        <taxon>Neoptera</taxon>
        <taxon>Endopterygota</taxon>
        <taxon>Diptera</taxon>
        <taxon>Nematocera</taxon>
        <taxon>Chironomoidea</taxon>
        <taxon>Ceratopogonidae</taxon>
        <taxon>Ceratopogoninae</taxon>
        <taxon>Culicoides</taxon>
        <taxon>Monoculicoides</taxon>
    </lineage>
</organism>
<dbReference type="EMBL" id="UFQT01001623">
    <property type="protein sequence ID" value="SSX31226.1"/>
    <property type="molecule type" value="Genomic_DNA"/>
</dbReference>
<evidence type="ECO:0000259" key="1">
    <source>
        <dbReference type="PROSITE" id="PS50835"/>
    </source>
</evidence>
<sequence>MATMCKIICSKMRSRNEQNVNRRKGTKMHFIWNIIFCFLTILTINVIPRTQSLDLTDINVPQIVDVRDTVTLLCNYSMGRDKLHSVKWYKDDQEFYRYSPTESKRTFPVMGVTIVHQPHDECNRRHCSISLSQLNSYSTGVYKCEVSGDAPAFPVVYDSRNMTVYALPLSDPVVTGLGQRYEIGDFVFANCTSDISYPAAHLSWYINDVKATPDQLLPQRENKMDVHGFTLHSRTLNMRFAIDKSRFNEARIFLKCVARIKEVPNATRESTHMIIVPKLQVQKEMSLNYRSDGTKPQTFYQNIFTILIGMNLIPKICFYVLNDNNNIIVR</sequence>
<dbReference type="PROSITE" id="PS50835">
    <property type="entry name" value="IG_LIKE"/>
    <property type="match status" value="1"/>
</dbReference>
<feature type="domain" description="Ig-like" evidence="1">
    <location>
        <begin position="48"/>
        <end position="163"/>
    </location>
</feature>
<dbReference type="Gene3D" id="2.60.40.10">
    <property type="entry name" value="Immunoglobulins"/>
    <property type="match status" value="1"/>
</dbReference>
<dbReference type="SUPFAM" id="SSF48726">
    <property type="entry name" value="Immunoglobulin"/>
    <property type="match status" value="1"/>
</dbReference>
<evidence type="ECO:0000313" key="2">
    <source>
        <dbReference type="EMBL" id="SSX31226.1"/>
    </source>
</evidence>
<dbReference type="AlphaFoldDB" id="A0A336MLS9"/>
<dbReference type="InterPro" id="IPR007110">
    <property type="entry name" value="Ig-like_dom"/>
</dbReference>